<dbReference type="GO" id="GO:0005524">
    <property type="term" value="F:ATP binding"/>
    <property type="evidence" value="ECO:0007669"/>
    <property type="project" value="UniProtKB-KW"/>
</dbReference>
<dbReference type="InterPro" id="IPR003593">
    <property type="entry name" value="AAA+_ATPase"/>
</dbReference>
<dbReference type="InterPro" id="IPR027417">
    <property type="entry name" value="P-loop_NTPase"/>
</dbReference>
<evidence type="ECO:0000256" key="1">
    <source>
        <dbReference type="ARBA" id="ARBA00022448"/>
    </source>
</evidence>
<dbReference type="PANTHER" id="PTHR42939">
    <property type="entry name" value="ABC TRANSPORTER ATP-BINDING PROTEIN ALBC-RELATED"/>
    <property type="match status" value="1"/>
</dbReference>
<keyword evidence="7" id="KW-1185">Reference proteome</keyword>
<evidence type="ECO:0000313" key="7">
    <source>
        <dbReference type="Proteomes" id="UP001049518"/>
    </source>
</evidence>
<proteinExistence type="predicted"/>
<dbReference type="Proteomes" id="UP001049518">
    <property type="component" value="Chromosome"/>
</dbReference>
<feature type="compositionally biased region" description="Polar residues" evidence="4">
    <location>
        <begin position="205"/>
        <end position="228"/>
    </location>
</feature>
<dbReference type="InterPro" id="IPR003439">
    <property type="entry name" value="ABC_transporter-like_ATP-bd"/>
</dbReference>
<gene>
    <name evidence="6" type="ORF">AGRA3207_006313</name>
</gene>
<name>A0ABX8R211_9ACTN</name>
<dbReference type="PANTHER" id="PTHR42939:SF1">
    <property type="entry name" value="ABC TRANSPORTER ATP-BINDING PROTEIN ALBC-RELATED"/>
    <property type="match status" value="1"/>
</dbReference>
<accession>A0ABX8R211</accession>
<dbReference type="SMART" id="SM00382">
    <property type="entry name" value="AAA"/>
    <property type="match status" value="1"/>
</dbReference>
<dbReference type="EMBL" id="CP059572">
    <property type="protein sequence ID" value="QXJ24903.1"/>
    <property type="molecule type" value="Genomic_DNA"/>
</dbReference>
<dbReference type="SUPFAM" id="SSF52540">
    <property type="entry name" value="P-loop containing nucleoside triphosphate hydrolases"/>
    <property type="match status" value="1"/>
</dbReference>
<dbReference type="InterPro" id="IPR051782">
    <property type="entry name" value="ABC_Transporter_VariousFunc"/>
</dbReference>
<dbReference type="Gene3D" id="3.40.50.300">
    <property type="entry name" value="P-loop containing nucleotide triphosphate hydrolases"/>
    <property type="match status" value="1"/>
</dbReference>
<protein>
    <submittedName>
        <fullName evidence="6">ATP-binding cassette domain-containing protein</fullName>
    </submittedName>
</protein>
<evidence type="ECO:0000256" key="4">
    <source>
        <dbReference type="SAM" id="MobiDB-lite"/>
    </source>
</evidence>
<feature type="domain" description="AAA+ ATPase" evidence="5">
    <location>
        <begin position="27"/>
        <end position="201"/>
    </location>
</feature>
<dbReference type="RefSeq" id="WP_231330799.1">
    <property type="nucleotide sequence ID" value="NZ_CP059572.1"/>
</dbReference>
<keyword evidence="3 6" id="KW-0067">ATP-binding</keyword>
<keyword evidence="1" id="KW-0813">Transport</keyword>
<feature type="region of interest" description="Disordered" evidence="4">
    <location>
        <begin position="204"/>
        <end position="230"/>
    </location>
</feature>
<evidence type="ECO:0000256" key="3">
    <source>
        <dbReference type="ARBA" id="ARBA00022840"/>
    </source>
</evidence>
<evidence type="ECO:0000256" key="2">
    <source>
        <dbReference type="ARBA" id="ARBA00022741"/>
    </source>
</evidence>
<evidence type="ECO:0000313" key="6">
    <source>
        <dbReference type="EMBL" id="QXJ24903.1"/>
    </source>
</evidence>
<sequence length="263" mass="28912">MRLERVAFRYRRKDPWVLKDVTLSLPPGQVTEVTGSNGAGKSTLLRLIAGLRAPREGVIKDRPSRVGYAPERFPVDQPFTVRSYLAHMAAIRRAPSSTVGHWAERLGFEHLLNVRLGELSKGSAQKVGLAQALLDDPALLILDEPFAGLDATTRAALPSLIAELAATGTTVVVSDHQRCIETLPGIDRLRVADATITPLAPEVTKTPQTSQTTERSQEVQRTQTAQTTEKAEWTVLEVIVPKHEADSVESRLRAEGHDVRRPR</sequence>
<organism evidence="6 7">
    <name type="scientific">Actinomadura graeca</name>
    <dbReference type="NCBI Taxonomy" id="2750812"/>
    <lineage>
        <taxon>Bacteria</taxon>
        <taxon>Bacillati</taxon>
        <taxon>Actinomycetota</taxon>
        <taxon>Actinomycetes</taxon>
        <taxon>Streptosporangiales</taxon>
        <taxon>Thermomonosporaceae</taxon>
        <taxon>Actinomadura</taxon>
    </lineage>
</organism>
<evidence type="ECO:0000259" key="5">
    <source>
        <dbReference type="SMART" id="SM00382"/>
    </source>
</evidence>
<reference evidence="6" key="1">
    <citation type="submission" date="2020-07" db="EMBL/GenBank/DDBJ databases">
        <authorList>
            <person name="Tarantini F.S."/>
            <person name="Hong K.W."/>
            <person name="Chan K.G."/>
        </authorList>
    </citation>
    <scope>NUCLEOTIDE SEQUENCE</scope>
    <source>
        <strain evidence="6">32-07</strain>
    </source>
</reference>
<dbReference type="Pfam" id="PF00005">
    <property type="entry name" value="ABC_tran"/>
    <property type="match status" value="1"/>
</dbReference>
<keyword evidence="2" id="KW-0547">Nucleotide-binding</keyword>